<keyword evidence="2" id="KW-1185">Reference proteome</keyword>
<evidence type="ECO:0000313" key="3">
    <source>
        <dbReference type="WBParaSite" id="ACRNAN_scaffold1952.g17304.t1"/>
    </source>
</evidence>
<sequence>MCLKHLVIFLISISVAFAVTCHQSCTPGTNDCPTYSQQCRDVYCTYMRSVHLYEGNYTETKLACNYEALLQPDINSPAFTTLNTCTRIVYNGVEYTMKICDNADYCNDDCVPVQKQQPGYVTCKQSCTPESNCPSNNQFQCSDYYCTYMKTVYQNNYTVTKQTCSDIARLQPGQNNPAFTAVNQCIRNTYFGVEYTMKICNTDYCSDTCDFNQNPSPSPSPSSAHYGMISISLLVILMIFNL</sequence>
<protein>
    <submittedName>
        <fullName evidence="3">Uncharacterized protein</fullName>
    </submittedName>
</protein>
<dbReference type="AlphaFoldDB" id="A0A914D8C7"/>
<name>A0A914D8C7_9BILA</name>
<evidence type="ECO:0000256" key="1">
    <source>
        <dbReference type="SAM" id="SignalP"/>
    </source>
</evidence>
<organism evidence="2 3">
    <name type="scientific">Acrobeloides nanus</name>
    <dbReference type="NCBI Taxonomy" id="290746"/>
    <lineage>
        <taxon>Eukaryota</taxon>
        <taxon>Metazoa</taxon>
        <taxon>Ecdysozoa</taxon>
        <taxon>Nematoda</taxon>
        <taxon>Chromadorea</taxon>
        <taxon>Rhabditida</taxon>
        <taxon>Tylenchina</taxon>
        <taxon>Cephalobomorpha</taxon>
        <taxon>Cephaloboidea</taxon>
        <taxon>Cephalobidae</taxon>
        <taxon>Acrobeloides</taxon>
    </lineage>
</organism>
<dbReference type="WBParaSite" id="ACRNAN_scaffold1952.g17304.t1">
    <property type="protein sequence ID" value="ACRNAN_scaffold1952.g17304.t1"/>
    <property type="gene ID" value="ACRNAN_scaffold1952.g17304"/>
</dbReference>
<evidence type="ECO:0000313" key="2">
    <source>
        <dbReference type="Proteomes" id="UP000887540"/>
    </source>
</evidence>
<keyword evidence="1" id="KW-0732">Signal</keyword>
<feature type="signal peptide" evidence="1">
    <location>
        <begin position="1"/>
        <end position="18"/>
    </location>
</feature>
<proteinExistence type="predicted"/>
<accession>A0A914D8C7</accession>
<reference evidence="3" key="1">
    <citation type="submission" date="2022-11" db="UniProtKB">
        <authorList>
            <consortium name="WormBaseParasite"/>
        </authorList>
    </citation>
    <scope>IDENTIFICATION</scope>
</reference>
<dbReference type="Proteomes" id="UP000887540">
    <property type="component" value="Unplaced"/>
</dbReference>
<feature type="chain" id="PRO_5037251641" evidence="1">
    <location>
        <begin position="19"/>
        <end position="242"/>
    </location>
</feature>